<proteinExistence type="predicted"/>
<dbReference type="OrthoDB" id="1680245at2"/>
<dbReference type="RefSeq" id="WP_003363428.1">
    <property type="nucleotide sequence ID" value="NZ_JENJ01000003.1"/>
</dbReference>
<organism evidence="1 2">
    <name type="scientific">Clostridium novyi A str. 4552</name>
    <dbReference type="NCBI Taxonomy" id="1444289"/>
    <lineage>
        <taxon>Bacteria</taxon>
        <taxon>Bacillati</taxon>
        <taxon>Bacillota</taxon>
        <taxon>Clostridia</taxon>
        <taxon>Eubacteriales</taxon>
        <taxon>Clostridiaceae</taxon>
        <taxon>Clostridium</taxon>
    </lineage>
</organism>
<protein>
    <submittedName>
        <fullName evidence="1">Uncharacterized protein</fullName>
    </submittedName>
</protein>
<dbReference type="Proteomes" id="UP000030012">
    <property type="component" value="Unassembled WGS sequence"/>
</dbReference>
<sequence>MGSRKVIEAYKVDINGLADLLGKLVTSYQVLVSSSTQLNSMALSKKSQVKDTLQRVRRLGKIIDELITVLEESGNNYMDYCELKSEIIKSTINENYIVSEINEELSFNE</sequence>
<reference evidence="1 2" key="1">
    <citation type="submission" date="2014-01" db="EMBL/GenBank/DDBJ databases">
        <title>Plasmidome dynamics in the species complex Clostridium novyi sensu lato converts strains of independent lineages into distinctly different pathogens.</title>
        <authorList>
            <person name="Skarin H."/>
            <person name="Segerman B."/>
        </authorList>
    </citation>
    <scope>NUCLEOTIDE SEQUENCE [LARGE SCALE GENOMIC DNA]</scope>
    <source>
        <strain evidence="1 2">4552</strain>
    </source>
</reference>
<dbReference type="AlphaFoldDB" id="A0A0A0I9F1"/>
<dbReference type="EMBL" id="JENJ01000003">
    <property type="protein sequence ID" value="KGM98104.1"/>
    <property type="molecule type" value="Genomic_DNA"/>
</dbReference>
<accession>A0A0A0I9F1</accession>
<comment type="caution">
    <text evidence="1">The sequence shown here is derived from an EMBL/GenBank/DDBJ whole genome shotgun (WGS) entry which is preliminary data.</text>
</comment>
<evidence type="ECO:0000313" key="1">
    <source>
        <dbReference type="EMBL" id="KGM98104.1"/>
    </source>
</evidence>
<gene>
    <name evidence="1" type="ORF">Z968_01100</name>
</gene>
<name>A0A0A0I9F1_CLONO</name>
<evidence type="ECO:0000313" key="2">
    <source>
        <dbReference type="Proteomes" id="UP000030012"/>
    </source>
</evidence>